<dbReference type="PROSITE" id="PS50931">
    <property type="entry name" value="HTH_LYSR"/>
    <property type="match status" value="1"/>
</dbReference>
<evidence type="ECO:0000256" key="3">
    <source>
        <dbReference type="ARBA" id="ARBA00023125"/>
    </source>
</evidence>
<organism evidence="6 7">
    <name type="scientific">Thermomonospora umbrina</name>
    <dbReference type="NCBI Taxonomy" id="111806"/>
    <lineage>
        <taxon>Bacteria</taxon>
        <taxon>Bacillati</taxon>
        <taxon>Actinomycetota</taxon>
        <taxon>Actinomycetes</taxon>
        <taxon>Streptosporangiales</taxon>
        <taxon>Thermomonosporaceae</taxon>
        <taxon>Thermomonospora</taxon>
    </lineage>
</organism>
<dbReference type="InterPro" id="IPR000847">
    <property type="entry name" value="LysR_HTH_N"/>
</dbReference>
<dbReference type="PANTHER" id="PTHR30126">
    <property type="entry name" value="HTH-TYPE TRANSCRIPTIONAL REGULATOR"/>
    <property type="match status" value="1"/>
</dbReference>
<protein>
    <submittedName>
        <fullName evidence="6">DNA-binding transcriptional LysR family regulator</fullName>
    </submittedName>
</protein>
<evidence type="ECO:0000256" key="1">
    <source>
        <dbReference type="ARBA" id="ARBA00009437"/>
    </source>
</evidence>
<dbReference type="SUPFAM" id="SSF53850">
    <property type="entry name" value="Periplasmic binding protein-like II"/>
    <property type="match status" value="1"/>
</dbReference>
<dbReference type="InterPro" id="IPR036388">
    <property type="entry name" value="WH-like_DNA-bd_sf"/>
</dbReference>
<reference evidence="6 7" key="1">
    <citation type="submission" date="2018-08" db="EMBL/GenBank/DDBJ databases">
        <title>Sequencing the genomes of 1000 actinobacteria strains.</title>
        <authorList>
            <person name="Klenk H.-P."/>
        </authorList>
    </citation>
    <scope>NUCLEOTIDE SEQUENCE [LARGE SCALE GENOMIC DNA]</scope>
    <source>
        <strain evidence="6 7">DSM 43927</strain>
    </source>
</reference>
<dbReference type="InterPro" id="IPR036390">
    <property type="entry name" value="WH_DNA-bd_sf"/>
</dbReference>
<evidence type="ECO:0000259" key="5">
    <source>
        <dbReference type="PROSITE" id="PS50931"/>
    </source>
</evidence>
<dbReference type="Gene3D" id="3.40.190.290">
    <property type="match status" value="1"/>
</dbReference>
<accession>A0A3D9T339</accession>
<dbReference type="OrthoDB" id="8417889at2"/>
<dbReference type="Gene3D" id="1.10.10.10">
    <property type="entry name" value="Winged helix-like DNA-binding domain superfamily/Winged helix DNA-binding domain"/>
    <property type="match status" value="1"/>
</dbReference>
<dbReference type="Pfam" id="PF00126">
    <property type="entry name" value="HTH_1"/>
    <property type="match status" value="1"/>
</dbReference>
<dbReference type="Proteomes" id="UP000256661">
    <property type="component" value="Unassembled WGS sequence"/>
</dbReference>
<keyword evidence="2" id="KW-0805">Transcription regulation</keyword>
<evidence type="ECO:0000313" key="6">
    <source>
        <dbReference type="EMBL" id="REE99174.1"/>
    </source>
</evidence>
<dbReference type="GO" id="GO:0000976">
    <property type="term" value="F:transcription cis-regulatory region binding"/>
    <property type="evidence" value="ECO:0007669"/>
    <property type="project" value="TreeGrafter"/>
</dbReference>
<dbReference type="PRINTS" id="PR00039">
    <property type="entry name" value="HTHLYSR"/>
</dbReference>
<keyword evidence="7" id="KW-1185">Reference proteome</keyword>
<name>A0A3D9T339_9ACTN</name>
<feature type="domain" description="HTH lysR-type" evidence="5">
    <location>
        <begin position="1"/>
        <end position="58"/>
    </location>
</feature>
<keyword evidence="3 6" id="KW-0238">DNA-binding</keyword>
<dbReference type="PANTHER" id="PTHR30126:SF39">
    <property type="entry name" value="HTH-TYPE TRANSCRIPTIONAL REGULATOR CYSL"/>
    <property type="match status" value="1"/>
</dbReference>
<proteinExistence type="inferred from homology"/>
<dbReference type="EMBL" id="QTTT01000001">
    <property type="protein sequence ID" value="REE99174.1"/>
    <property type="molecule type" value="Genomic_DNA"/>
</dbReference>
<dbReference type="GO" id="GO:0003700">
    <property type="term" value="F:DNA-binding transcription factor activity"/>
    <property type="evidence" value="ECO:0007669"/>
    <property type="project" value="InterPro"/>
</dbReference>
<comment type="similarity">
    <text evidence="1">Belongs to the LysR transcriptional regulatory family.</text>
</comment>
<keyword evidence="4" id="KW-0804">Transcription</keyword>
<gene>
    <name evidence="6" type="ORF">DFJ69_4681</name>
</gene>
<dbReference type="SUPFAM" id="SSF46785">
    <property type="entry name" value="Winged helix' DNA-binding domain"/>
    <property type="match status" value="1"/>
</dbReference>
<evidence type="ECO:0000256" key="4">
    <source>
        <dbReference type="ARBA" id="ARBA00023163"/>
    </source>
</evidence>
<dbReference type="Pfam" id="PF03466">
    <property type="entry name" value="LysR_substrate"/>
    <property type="match status" value="1"/>
</dbReference>
<sequence>MDLALLRTFLAVYRAGSLTGAAPRLGLSQPTVTAQIRALEEQLGRPLFERLPRGVAPTAVADELARQVASHVDALTAIAERGIGPGDPFARPVHLAGPAEFLSVRVLPSLAGLVRRGLRLRVRVGLADDLLKGLAAGRSDLVVSAIRPRGRAVTATPLTDEEFVLVAAPFWAERLDPDRLASDPAATLREAPLIAYAEELPIVRRYWRTVFGTRPTGDAAVVAPDLRGVLSATVAGAGVTVLPRYLCERELTSGGLVALLEPEIPPINTLYLAARTGTTGLPHIAAVRDHLLSEAPSW</sequence>
<dbReference type="InterPro" id="IPR005119">
    <property type="entry name" value="LysR_subst-bd"/>
</dbReference>
<dbReference type="AlphaFoldDB" id="A0A3D9T339"/>
<dbReference type="CDD" id="cd05466">
    <property type="entry name" value="PBP2_LTTR_substrate"/>
    <property type="match status" value="1"/>
</dbReference>
<dbReference type="RefSeq" id="WP_116026828.1">
    <property type="nucleotide sequence ID" value="NZ_QTTT01000001.1"/>
</dbReference>
<evidence type="ECO:0000313" key="7">
    <source>
        <dbReference type="Proteomes" id="UP000256661"/>
    </source>
</evidence>
<comment type="caution">
    <text evidence="6">The sequence shown here is derived from an EMBL/GenBank/DDBJ whole genome shotgun (WGS) entry which is preliminary data.</text>
</comment>
<evidence type="ECO:0000256" key="2">
    <source>
        <dbReference type="ARBA" id="ARBA00023015"/>
    </source>
</evidence>